<keyword evidence="2 5" id="KW-0812">Transmembrane</keyword>
<evidence type="ECO:0000256" key="2">
    <source>
        <dbReference type="ARBA" id="ARBA00022692"/>
    </source>
</evidence>
<dbReference type="InterPro" id="IPR001750">
    <property type="entry name" value="ND/Mrp_TM"/>
</dbReference>
<reference evidence="7" key="1">
    <citation type="journal article" date="2014" name="Genome Biol. Evol.">
        <title>The mitochondrial genomes of the glaucophytes Gloeochaete wittrockiana and Cyanoptyche gloeocystis: multilocus phylogenetics suggests a monophyletic archaeplastida.</title>
        <authorList>
            <person name="Jackson C."/>
            <person name="Reyes-Prieto A."/>
        </authorList>
    </citation>
    <scope>NUCLEOTIDE SEQUENCE</scope>
    <source>
        <strain evidence="7">SAG 46.84</strain>
    </source>
</reference>
<keyword evidence="7" id="KW-0496">Mitochondrion</keyword>
<evidence type="ECO:0000256" key="4">
    <source>
        <dbReference type="ARBA" id="ARBA00023136"/>
    </source>
</evidence>
<geneLocation type="mitochondrion" evidence="7"/>
<feature type="transmembrane region" description="Helical" evidence="5">
    <location>
        <begin position="216"/>
        <end position="236"/>
    </location>
</feature>
<dbReference type="Pfam" id="PF00361">
    <property type="entry name" value="Proton_antipo_M"/>
    <property type="match status" value="1"/>
</dbReference>
<feature type="transmembrane region" description="Helical" evidence="5">
    <location>
        <begin position="87"/>
        <end position="107"/>
    </location>
</feature>
<feature type="transmembrane region" description="Helical" evidence="5">
    <location>
        <begin position="480"/>
        <end position="502"/>
    </location>
</feature>
<protein>
    <submittedName>
        <fullName evidence="7">NADH dehydrogenase subunit 2</fullName>
    </submittedName>
</protein>
<organism evidence="7">
    <name type="scientific">Gloeochaete wittrockiana</name>
    <dbReference type="NCBI Taxonomy" id="38269"/>
    <lineage>
        <taxon>Eukaryota</taxon>
        <taxon>Glaucocystophyceae</taxon>
        <taxon>Gloeochaetales</taxon>
        <taxon>Gloeochaetaceae</taxon>
        <taxon>Gloeochaete</taxon>
    </lineage>
</organism>
<proteinExistence type="inferred from homology"/>
<feature type="transmembrane region" description="Helical" evidence="5">
    <location>
        <begin position="297"/>
        <end position="315"/>
    </location>
</feature>
<keyword evidence="4 5" id="KW-0472">Membrane</keyword>
<comment type="subcellular location">
    <subcellularLocation>
        <location evidence="1">Membrane</location>
        <topology evidence="1">Multi-pass membrane protein</topology>
    </subcellularLocation>
</comment>
<dbReference type="PANTHER" id="PTHR22773">
    <property type="entry name" value="NADH DEHYDROGENASE"/>
    <property type="match status" value="1"/>
</dbReference>
<feature type="transmembrane region" description="Helical" evidence="5">
    <location>
        <begin position="355"/>
        <end position="375"/>
    </location>
</feature>
<name>A0A096Y6T5_9EUKA</name>
<feature type="transmembrane region" description="Helical" evidence="5">
    <location>
        <begin position="322"/>
        <end position="340"/>
    </location>
</feature>
<feature type="transmembrane region" description="Helical" evidence="5">
    <location>
        <begin position="119"/>
        <end position="144"/>
    </location>
</feature>
<feature type="transmembrane region" description="Helical" evidence="5">
    <location>
        <begin position="171"/>
        <end position="196"/>
    </location>
</feature>
<dbReference type="GO" id="GO:0042773">
    <property type="term" value="P:ATP synthesis coupled electron transport"/>
    <property type="evidence" value="ECO:0007669"/>
    <property type="project" value="InterPro"/>
</dbReference>
<sequence>MTYINFHFIDFLAFLPEFFLIIFGLCALIYGVTVSTSSSLGYPLVVKNIHWFSIQALVFCVILVILNPVTSLVFFQRCLYVTPFISFVKVLLIVSGIFTFLLSLSYVRFERVNAFEYVLLIFLSLIGMLLLVSCFDFISFYLALELQSLCLYVLAASKRNSEYCLEAGLKYLILSAFSSGLLLFGITLIYGFTGTLTFDDLYLFFSYIFNTGITDLSQNLVVLELGMLFTFVGLLFKVNAVPFHMWVPDVYEGSPTAVTAFFSTAPKVASMLVLLQFTFFPFSPFFYQSSTFSWFDLFFYTSIFSILLGSFAGLYQTRLKRLLAYSTIANVGYMLIGFLQDKTLFFSVLPPSSTVLFLFIYIFMTVNIFVVILSLRRQKNSLLIKYLIGLASLSKMNPVLALTLALTLLSMAGIPPLAGFIGKVYLFFSAVKSGYILLAVAGILMSAVATFYYIRLVKVMYFEKIDHFDVLIPVSRENSLLLGVTFLFILFFIVSPDLLISFCSYVCGYLL</sequence>
<evidence type="ECO:0000256" key="3">
    <source>
        <dbReference type="ARBA" id="ARBA00022989"/>
    </source>
</evidence>
<dbReference type="GeneID" id="20832929"/>
<feature type="transmembrane region" description="Helical" evidence="5">
    <location>
        <begin position="396"/>
        <end position="414"/>
    </location>
</feature>
<feature type="transmembrane region" description="Helical" evidence="5">
    <location>
        <begin position="52"/>
        <end position="75"/>
    </location>
</feature>
<dbReference type="NCBIfam" id="TIGR01770">
    <property type="entry name" value="NDH_I_N"/>
    <property type="match status" value="1"/>
</dbReference>
<dbReference type="GO" id="GO:0016020">
    <property type="term" value="C:membrane"/>
    <property type="evidence" value="ECO:0007669"/>
    <property type="project" value="UniProtKB-SubCell"/>
</dbReference>
<dbReference type="InterPro" id="IPR010096">
    <property type="entry name" value="NADH-Q_OxRdtase_suN/2"/>
</dbReference>
<keyword evidence="3 5" id="KW-1133">Transmembrane helix</keyword>
<feature type="transmembrane region" description="Helical" evidence="5">
    <location>
        <begin position="12"/>
        <end position="32"/>
    </location>
</feature>
<dbReference type="RefSeq" id="YP_009092460.1">
    <property type="nucleotide sequence ID" value="NC_025293.1"/>
</dbReference>
<evidence type="ECO:0000259" key="6">
    <source>
        <dbReference type="Pfam" id="PF00361"/>
    </source>
</evidence>
<feature type="transmembrane region" description="Helical" evidence="5">
    <location>
        <begin position="257"/>
        <end position="277"/>
    </location>
</feature>
<dbReference type="AlphaFoldDB" id="A0A096Y6T5"/>
<reference evidence="7" key="2">
    <citation type="submission" date="2014-05" db="EMBL/GenBank/DDBJ databases">
        <authorList>
            <person name="Jackson C.J."/>
            <person name="Reyes-Prieto A."/>
        </authorList>
    </citation>
    <scope>NUCLEOTIDE SEQUENCE</scope>
    <source>
        <strain evidence="7">SAG 46.84</strain>
    </source>
</reference>
<evidence type="ECO:0000256" key="5">
    <source>
        <dbReference type="SAM" id="Phobius"/>
    </source>
</evidence>
<dbReference type="HAMAP" id="MF_00445">
    <property type="entry name" value="NDH1_NuoN_1"/>
    <property type="match status" value="1"/>
</dbReference>
<dbReference type="GO" id="GO:0008137">
    <property type="term" value="F:NADH dehydrogenase (ubiquinone) activity"/>
    <property type="evidence" value="ECO:0007669"/>
    <property type="project" value="InterPro"/>
</dbReference>
<evidence type="ECO:0000313" key="7">
    <source>
        <dbReference type="EMBL" id="AIM52046.1"/>
    </source>
</evidence>
<evidence type="ECO:0000256" key="1">
    <source>
        <dbReference type="ARBA" id="ARBA00004141"/>
    </source>
</evidence>
<accession>A0A096Y6T5</accession>
<gene>
    <name evidence="7" type="primary">nad2</name>
</gene>
<feature type="transmembrane region" description="Helical" evidence="5">
    <location>
        <begin position="434"/>
        <end position="454"/>
    </location>
</feature>
<dbReference type="EMBL" id="KJ867410">
    <property type="protein sequence ID" value="AIM52046.1"/>
    <property type="molecule type" value="Genomic_DNA"/>
</dbReference>
<feature type="domain" description="NADH:quinone oxidoreductase/Mrp antiporter transmembrane" evidence="6">
    <location>
        <begin position="136"/>
        <end position="446"/>
    </location>
</feature>